<sequence length="345" mass="35769">MLTNEIKVGLAVLLSAVAIFFGVRFLSGQSLFGGGYEVVAVFDDAQGLTPGAIVRLNGVRVGDVQDVELGPNAREVFVTLSINGGVEIPRGSTIQTAGLSALGEVNVEITPPAGADAGRPLVAGDTLRAVSTPDIFDLIAGESNSLTARADTALIGAVNTFTTLDEILQNSGGDIEAVLSQLRFLTQGATQLIIDERDRIDRTIGSLEQAAANASAVSDRVGRNVEDVSVVVGNDLVATSGTVRSLAEANSDSVTAAVNNLSSALRRADAQLVELRVLTQNLASLSADLDSTLNSPNGTLGLLLNDPSLYYNANAAAAALQQILQDLQAEPGRYLGELDGVVRVF</sequence>
<dbReference type="EMBL" id="MQWD01000001">
    <property type="protein sequence ID" value="PAP76220.1"/>
    <property type="molecule type" value="Genomic_DNA"/>
</dbReference>
<dbReference type="InterPro" id="IPR003399">
    <property type="entry name" value="Mce/MlaD"/>
</dbReference>
<evidence type="ECO:0000313" key="4">
    <source>
        <dbReference type="Proteomes" id="UP000216339"/>
    </source>
</evidence>
<name>A0A271IYL6_9BACT</name>
<evidence type="ECO:0000256" key="1">
    <source>
        <dbReference type="SAM" id="Phobius"/>
    </source>
</evidence>
<comment type="caution">
    <text evidence="3">The sequence shown here is derived from an EMBL/GenBank/DDBJ whole genome shotgun (WGS) entry which is preliminary data.</text>
</comment>
<accession>A0A271IYL6</accession>
<proteinExistence type="predicted"/>
<evidence type="ECO:0000259" key="2">
    <source>
        <dbReference type="Pfam" id="PF02470"/>
    </source>
</evidence>
<gene>
    <name evidence="3" type="ORF">BSZ37_07070</name>
</gene>
<feature type="transmembrane region" description="Helical" evidence="1">
    <location>
        <begin position="6"/>
        <end position="26"/>
    </location>
</feature>
<protein>
    <recommendedName>
        <fullName evidence="2">Mce/MlaD domain-containing protein</fullName>
    </recommendedName>
</protein>
<dbReference type="Proteomes" id="UP000216339">
    <property type="component" value="Unassembled WGS sequence"/>
</dbReference>
<keyword evidence="1" id="KW-1133">Transmembrane helix</keyword>
<dbReference type="AlphaFoldDB" id="A0A271IYL6"/>
<dbReference type="OrthoDB" id="9769132at2"/>
<keyword evidence="1" id="KW-0472">Membrane</keyword>
<dbReference type="RefSeq" id="WP_095509869.1">
    <property type="nucleotide sequence ID" value="NZ_MQWD01000001.1"/>
</dbReference>
<organism evidence="3 4">
    <name type="scientific">Rubrivirga marina</name>
    <dbReference type="NCBI Taxonomy" id="1196024"/>
    <lineage>
        <taxon>Bacteria</taxon>
        <taxon>Pseudomonadati</taxon>
        <taxon>Rhodothermota</taxon>
        <taxon>Rhodothermia</taxon>
        <taxon>Rhodothermales</taxon>
        <taxon>Rubricoccaceae</taxon>
        <taxon>Rubrivirga</taxon>
    </lineage>
</organism>
<dbReference type="PANTHER" id="PTHR33371:SF4">
    <property type="entry name" value="INTERMEMBRANE PHOSPHOLIPID TRANSPORT SYSTEM BINDING PROTEIN MLAD"/>
    <property type="match status" value="1"/>
</dbReference>
<reference evidence="3 4" key="1">
    <citation type="submission" date="2016-11" db="EMBL/GenBank/DDBJ databases">
        <title>Study of marine rhodopsin-containing bacteria.</title>
        <authorList>
            <person name="Yoshizawa S."/>
            <person name="Kumagai Y."/>
            <person name="Kogure K."/>
        </authorList>
    </citation>
    <scope>NUCLEOTIDE SEQUENCE [LARGE SCALE GENOMIC DNA]</scope>
    <source>
        <strain evidence="3 4">SAORIC-28</strain>
    </source>
</reference>
<dbReference type="InterPro" id="IPR052336">
    <property type="entry name" value="MlaD_Phospholipid_Transporter"/>
</dbReference>
<dbReference type="PANTHER" id="PTHR33371">
    <property type="entry name" value="INTERMEMBRANE PHOSPHOLIPID TRANSPORT SYSTEM BINDING PROTEIN MLAD-RELATED"/>
    <property type="match status" value="1"/>
</dbReference>
<feature type="domain" description="Mce/MlaD" evidence="2">
    <location>
        <begin position="35"/>
        <end position="112"/>
    </location>
</feature>
<keyword evidence="1" id="KW-0812">Transmembrane</keyword>
<keyword evidence="4" id="KW-1185">Reference proteome</keyword>
<evidence type="ECO:0000313" key="3">
    <source>
        <dbReference type="EMBL" id="PAP76220.1"/>
    </source>
</evidence>
<dbReference type="Pfam" id="PF02470">
    <property type="entry name" value="MlaD"/>
    <property type="match status" value="1"/>
</dbReference>